<proteinExistence type="predicted"/>
<organism evidence="1 2">
    <name type="scientific">Capnocytophaga gingivalis</name>
    <dbReference type="NCBI Taxonomy" id="1017"/>
    <lineage>
        <taxon>Bacteria</taxon>
        <taxon>Pseudomonadati</taxon>
        <taxon>Bacteroidota</taxon>
        <taxon>Flavobacteriia</taxon>
        <taxon>Flavobacteriales</taxon>
        <taxon>Flavobacteriaceae</taxon>
        <taxon>Capnocytophaga</taxon>
    </lineage>
</organism>
<protein>
    <submittedName>
        <fullName evidence="1">Uncharacterized protein</fullName>
    </submittedName>
</protein>
<reference evidence="1 2" key="1">
    <citation type="submission" date="2023-12" db="EMBL/GenBank/DDBJ databases">
        <title>Genomic sequences of Capnocytophaga and Parvimonas strains.</title>
        <authorList>
            <person name="Watt R.M."/>
            <person name="Wang M."/>
            <person name="Yang T."/>
            <person name="Tong W.M."/>
        </authorList>
    </citation>
    <scope>NUCLEOTIDE SEQUENCE [LARGE SCALE GENOMIC DNA]</scope>
    <source>
        <strain evidence="1 2">CCUG 13156</strain>
    </source>
</reference>
<sequence>MAYTITITSNSPQALAFVKEAKKLDFAVVTKTKETKEKAPAKAKAKAGLAKPEPAVLSKKEEAFKKKFLKALQEAEDIRAGKIKAGNLDDLLNEL</sequence>
<dbReference type="Proteomes" id="UP001324270">
    <property type="component" value="Unassembled WGS sequence"/>
</dbReference>
<keyword evidence="2" id="KW-1185">Reference proteome</keyword>
<evidence type="ECO:0000313" key="2">
    <source>
        <dbReference type="Proteomes" id="UP001324270"/>
    </source>
</evidence>
<name>A0ABU5Y658_9FLAO</name>
<dbReference type="RefSeq" id="WP_297976427.1">
    <property type="nucleotide sequence ID" value="NZ_JAYKBV010000002.1"/>
</dbReference>
<gene>
    <name evidence="1" type="ORF">VJJ49_01630</name>
</gene>
<evidence type="ECO:0000313" key="1">
    <source>
        <dbReference type="EMBL" id="MEB3039394.1"/>
    </source>
</evidence>
<dbReference type="EMBL" id="JAYKBV010000002">
    <property type="protein sequence ID" value="MEB3039394.1"/>
    <property type="molecule type" value="Genomic_DNA"/>
</dbReference>
<comment type="caution">
    <text evidence="1">The sequence shown here is derived from an EMBL/GenBank/DDBJ whole genome shotgun (WGS) entry which is preliminary data.</text>
</comment>
<accession>A0ABU5Y658</accession>